<dbReference type="InterPro" id="IPR015314">
    <property type="entry name" value="Restrct_endonuc_II_EcoRV"/>
</dbReference>
<dbReference type="RefSeq" id="WP_094037314.1">
    <property type="nucleotide sequence ID" value="NZ_CP022541.1"/>
</dbReference>
<dbReference type="SUPFAM" id="SSF52980">
    <property type="entry name" value="Restriction endonuclease-like"/>
    <property type="match status" value="1"/>
</dbReference>
<organism evidence="4 5">
    <name type="scientific">Antarctobacter heliothermus</name>
    <dbReference type="NCBI Taxonomy" id="74033"/>
    <lineage>
        <taxon>Bacteria</taxon>
        <taxon>Pseudomonadati</taxon>
        <taxon>Pseudomonadota</taxon>
        <taxon>Alphaproteobacteria</taxon>
        <taxon>Rhodobacterales</taxon>
        <taxon>Roseobacteraceae</taxon>
        <taxon>Antarctobacter</taxon>
    </lineage>
</organism>
<evidence type="ECO:0000313" key="4">
    <source>
        <dbReference type="EMBL" id="ASP23180.1"/>
    </source>
</evidence>
<evidence type="ECO:0000313" key="5">
    <source>
        <dbReference type="Proteomes" id="UP000203589"/>
    </source>
</evidence>
<dbReference type="Pfam" id="PF09233">
    <property type="entry name" value="Endonuc-EcoRV"/>
    <property type="match status" value="1"/>
</dbReference>
<sequence>MDEATTEFMAQLRELGTTLTEYVSTNGGDWSIKGFIDVDQNIYTISADTKIISKILEIQLFPKFLEFADAAGYDLVLAEHQNWYPDISFVKKSDPSVKFAVDIKTTYRLSEYKDFCNGFTLGSHGAYFRDRASTKNIQFPYKDYNAHISLGILYTRALSDDIDETEVRDLSELTSITSVITDLLFFVEEKWKIASDRSGSGNTANIGSISYIPDVLAGNGAFANLGEDVFDEYWINQGVLQVPDPKNPKKFKNLTKLSEYLEFKGMDANLINRPKPRRKAK</sequence>
<evidence type="ECO:0000256" key="1">
    <source>
        <dbReference type="ARBA" id="ARBA00022722"/>
    </source>
</evidence>
<accession>A0A222EAQ4</accession>
<geneLocation type="plasmid" evidence="5">
    <name>psms3-1</name>
</geneLocation>
<dbReference type="AlphaFoldDB" id="A0A222EAQ4"/>
<dbReference type="Proteomes" id="UP000203589">
    <property type="component" value="Plasmid pSMS3-1"/>
</dbReference>
<dbReference type="EMBL" id="CP022541">
    <property type="protein sequence ID" value="ASP23180.1"/>
    <property type="molecule type" value="Genomic_DNA"/>
</dbReference>
<dbReference type="OrthoDB" id="5917943at2"/>
<dbReference type="EC" id="3.1.21.4" evidence="4"/>
<reference evidence="4 5" key="1">
    <citation type="submission" date="2017-07" db="EMBL/GenBank/DDBJ databases">
        <title>Genome Sequence of Antarctobacter heliothermus Strain SMS3 Isolated from a culture of the Diatom Skeletonema marinoi.</title>
        <authorList>
            <person name="Topel M."/>
            <person name="Pinder M.I.M."/>
            <person name="Johansson O.N."/>
            <person name="Kourtchenko O."/>
            <person name="Godhe A."/>
            <person name="Clarke A.K."/>
        </authorList>
    </citation>
    <scope>NUCLEOTIDE SEQUENCE [LARGE SCALE GENOMIC DNA]</scope>
    <source>
        <strain evidence="4 5">SMS3</strain>
        <plasmid evidence="5">Plasmid psms3-1</plasmid>
    </source>
</reference>
<dbReference type="REBASE" id="201103">
    <property type="entry name" value="AheSMS3IIP"/>
</dbReference>
<name>A0A222EAQ4_9RHOB</name>
<dbReference type="GO" id="GO:0003677">
    <property type="term" value="F:DNA binding"/>
    <property type="evidence" value="ECO:0007669"/>
    <property type="project" value="InterPro"/>
</dbReference>
<evidence type="ECO:0000256" key="3">
    <source>
        <dbReference type="ARBA" id="ARBA00022801"/>
    </source>
</evidence>
<protein>
    <submittedName>
        <fullName evidence="4">Type-2 restriction enzyme EcoRV</fullName>
        <ecNumber evidence="4">3.1.21.4</ecNumber>
    </submittedName>
</protein>
<dbReference type="KEGG" id="aht:ANTHELSMS3_04786"/>
<gene>
    <name evidence="4" type="primary">ecoRVR</name>
    <name evidence="4" type="ORF">ANTHELSMS3_04786</name>
</gene>
<keyword evidence="4" id="KW-0614">Plasmid</keyword>
<dbReference type="Gene3D" id="3.40.600.10">
    <property type="entry name" value="DNA mismatch repair MutH/Restriction endonuclease, type II"/>
    <property type="match status" value="1"/>
</dbReference>
<keyword evidence="5" id="KW-1185">Reference proteome</keyword>
<keyword evidence="3 4" id="KW-0378">Hydrolase</keyword>
<keyword evidence="2" id="KW-0255">Endonuclease</keyword>
<dbReference type="CDD" id="cd22323">
    <property type="entry name" value="EcoRV-like"/>
    <property type="match status" value="1"/>
</dbReference>
<keyword evidence="1" id="KW-0540">Nuclease</keyword>
<dbReference type="GO" id="GO:0009036">
    <property type="term" value="F:type II site-specific deoxyribonuclease activity"/>
    <property type="evidence" value="ECO:0007669"/>
    <property type="project" value="UniProtKB-EC"/>
</dbReference>
<dbReference type="InterPro" id="IPR011335">
    <property type="entry name" value="Restrct_endonuc-II-like"/>
</dbReference>
<evidence type="ECO:0000256" key="2">
    <source>
        <dbReference type="ARBA" id="ARBA00022759"/>
    </source>
</evidence>
<proteinExistence type="predicted"/>
<dbReference type="InterPro" id="IPR037057">
    <property type="entry name" value="DNA_rep_MutH/T2_RE_sf"/>
</dbReference>